<dbReference type="Pfam" id="PF07714">
    <property type="entry name" value="PK_Tyr_Ser-Thr"/>
    <property type="match status" value="1"/>
</dbReference>
<dbReference type="InterPro" id="IPR036537">
    <property type="entry name" value="Adaptor_Cbl_N_dom_sf"/>
</dbReference>
<organism evidence="3 4">
    <name type="scientific">Ambispora gerdemannii</name>
    <dbReference type="NCBI Taxonomy" id="144530"/>
    <lineage>
        <taxon>Eukaryota</taxon>
        <taxon>Fungi</taxon>
        <taxon>Fungi incertae sedis</taxon>
        <taxon>Mucoromycota</taxon>
        <taxon>Glomeromycotina</taxon>
        <taxon>Glomeromycetes</taxon>
        <taxon>Archaeosporales</taxon>
        <taxon>Ambisporaceae</taxon>
        <taxon>Ambispora</taxon>
    </lineage>
</organism>
<dbReference type="GO" id="GO:0004672">
    <property type="term" value="F:protein kinase activity"/>
    <property type="evidence" value="ECO:0007669"/>
    <property type="project" value="InterPro"/>
</dbReference>
<dbReference type="Pfam" id="PF08238">
    <property type="entry name" value="Sel1"/>
    <property type="match status" value="2"/>
</dbReference>
<dbReference type="AlphaFoldDB" id="A0A9N9FNM5"/>
<feature type="compositionally biased region" description="Basic and acidic residues" evidence="1">
    <location>
        <begin position="9"/>
        <end position="24"/>
    </location>
</feature>
<evidence type="ECO:0000259" key="2">
    <source>
        <dbReference type="PROSITE" id="PS50011"/>
    </source>
</evidence>
<keyword evidence="4" id="KW-1185">Reference proteome</keyword>
<comment type="caution">
    <text evidence="3">The sequence shown here is derived from an EMBL/GenBank/DDBJ whole genome shotgun (WGS) entry which is preliminary data.</text>
</comment>
<proteinExistence type="predicted"/>
<dbReference type="Gene3D" id="1.20.930.20">
    <property type="entry name" value="Adaptor protein Cbl, N-terminal domain"/>
    <property type="match status" value="1"/>
</dbReference>
<gene>
    <name evidence="3" type="ORF">AGERDE_LOCUS6572</name>
</gene>
<protein>
    <submittedName>
        <fullName evidence="3">6635_t:CDS:1</fullName>
    </submittedName>
</protein>
<dbReference type="SMART" id="SM00671">
    <property type="entry name" value="SEL1"/>
    <property type="match status" value="2"/>
</dbReference>
<dbReference type="GO" id="GO:0005524">
    <property type="term" value="F:ATP binding"/>
    <property type="evidence" value="ECO:0007669"/>
    <property type="project" value="InterPro"/>
</dbReference>
<dbReference type="InterPro" id="IPR059179">
    <property type="entry name" value="MLKL-like_MCAfunc"/>
</dbReference>
<evidence type="ECO:0000256" key="1">
    <source>
        <dbReference type="SAM" id="MobiDB-lite"/>
    </source>
</evidence>
<dbReference type="OrthoDB" id="2314769at2759"/>
<dbReference type="InterPro" id="IPR000719">
    <property type="entry name" value="Prot_kinase_dom"/>
</dbReference>
<dbReference type="EMBL" id="CAJVPL010001046">
    <property type="protein sequence ID" value="CAG8549069.1"/>
    <property type="molecule type" value="Genomic_DNA"/>
</dbReference>
<accession>A0A9N9FNM5</accession>
<dbReference type="SUPFAM" id="SSF81901">
    <property type="entry name" value="HCP-like"/>
    <property type="match status" value="1"/>
</dbReference>
<dbReference type="GO" id="GO:0007166">
    <property type="term" value="P:cell surface receptor signaling pathway"/>
    <property type="evidence" value="ECO:0007669"/>
    <property type="project" value="InterPro"/>
</dbReference>
<reference evidence="3" key="1">
    <citation type="submission" date="2021-06" db="EMBL/GenBank/DDBJ databases">
        <authorList>
            <person name="Kallberg Y."/>
            <person name="Tangrot J."/>
            <person name="Rosling A."/>
        </authorList>
    </citation>
    <scope>NUCLEOTIDE SEQUENCE</scope>
    <source>
        <strain evidence="3">MT106</strain>
    </source>
</reference>
<dbReference type="Gene3D" id="1.25.40.10">
    <property type="entry name" value="Tetratricopeptide repeat domain"/>
    <property type="match status" value="1"/>
</dbReference>
<dbReference type="InterPro" id="IPR006597">
    <property type="entry name" value="Sel1-like"/>
</dbReference>
<feature type="region of interest" description="Disordered" evidence="1">
    <location>
        <begin position="1"/>
        <end position="24"/>
    </location>
</feature>
<dbReference type="InterPro" id="IPR011009">
    <property type="entry name" value="Kinase-like_dom_sf"/>
</dbReference>
<dbReference type="Proteomes" id="UP000789831">
    <property type="component" value="Unassembled WGS sequence"/>
</dbReference>
<evidence type="ECO:0000313" key="4">
    <source>
        <dbReference type="Proteomes" id="UP000789831"/>
    </source>
</evidence>
<sequence length="680" mass="78451">MTNDSNKLLADDEHTKRTEDSDNTESSKRTDFIIFLPLIKDVARYADNVGKHCENAEYNIRVCNVLLKRVNNAADEVKTLRQLKNHHSWFFENSNNYPIFQRFVRVIGKIQSFIIDISQLQGISKYFHEHRGPEFSMDKKFHSLIREFEKSTEALTHASKGHLYFGRPKTDQNIEDEEAISLDIRDMENYIRIIAGGIADGQKILEGVGTVATLTKTLKKKENIVLFEEVLNDTILNFQHFHYTEVTYSKMRKYIRYDNVEVAFKEVEVDTCKDYLKKDVTILKKLKGAENLILFHGIIIDKFATFLVTEWVTESCLKDFYQHHRMDWSLQMQFALDIARGLTYLRSADILHHDIHSESIFITNGSPQYTAKIGNFGISYDYRPNSPHASNCIRYMAPEKLKDSSYPYDFKCEIYSFGILLWEIAEQRIPFQNIKKDVVGIRQKALDGKREPFSSPSQVPIEWIEIVNKVTSFDPTDRPTLADVFTNLVELSKKYPPTAQPKIFSTIHRPTPNPRPLLTIQDAINNHISKGGDRKTAYQIFCYYADLGDFTAKYWVGYYLYYNCLNDQGTAEQRERAIVRAAKLFKEAADIELPEAQLRYGHCLLNGEGVEKNVSLAVEYIQKAADNGILTAMYNIGCIYYNGNGVVQDKEKGAYYLRMATIKGESKAFEMCKEHSINML</sequence>
<feature type="domain" description="Protein kinase" evidence="2">
    <location>
        <begin position="200"/>
        <end position="491"/>
    </location>
</feature>
<dbReference type="PROSITE" id="PS50011">
    <property type="entry name" value="PROTEIN_KINASE_DOM"/>
    <property type="match status" value="1"/>
</dbReference>
<name>A0A9N9FNM5_9GLOM</name>
<dbReference type="GO" id="GO:0005737">
    <property type="term" value="C:cytoplasm"/>
    <property type="evidence" value="ECO:0007669"/>
    <property type="project" value="TreeGrafter"/>
</dbReference>
<dbReference type="InterPro" id="IPR050167">
    <property type="entry name" value="Ser_Thr_protein_kinase"/>
</dbReference>
<dbReference type="Gene3D" id="1.10.510.10">
    <property type="entry name" value="Transferase(Phosphotransferase) domain 1"/>
    <property type="match status" value="1"/>
</dbReference>
<dbReference type="CDD" id="cd21037">
    <property type="entry name" value="MLKL_NTD"/>
    <property type="match status" value="1"/>
</dbReference>
<dbReference type="SUPFAM" id="SSF56112">
    <property type="entry name" value="Protein kinase-like (PK-like)"/>
    <property type="match status" value="1"/>
</dbReference>
<dbReference type="PANTHER" id="PTHR23257">
    <property type="entry name" value="SERINE-THREONINE PROTEIN KINASE"/>
    <property type="match status" value="1"/>
</dbReference>
<dbReference type="InterPro" id="IPR011990">
    <property type="entry name" value="TPR-like_helical_dom_sf"/>
</dbReference>
<dbReference type="InterPro" id="IPR001245">
    <property type="entry name" value="Ser-Thr/Tyr_kinase_cat_dom"/>
</dbReference>
<evidence type="ECO:0000313" key="3">
    <source>
        <dbReference type="EMBL" id="CAG8549069.1"/>
    </source>
</evidence>
<dbReference type="PANTHER" id="PTHR23257:SF974">
    <property type="entry name" value="RECEPTOR-INTERACTING SERINE_THREONINE-PROTEIN KINASE 3"/>
    <property type="match status" value="1"/>
</dbReference>